<sequence length="276" mass="32373">MSACEDVIGTPELAEAILLQMTARDLLQAQRISRYIKILIQSSPRLQQALFFRAAPASKKWFVNPLLRESFLPWIVIPHPEVRSLPSHEDLERLDWTFTPERKDAFLRPEASWRRMFLIQPPPTELSIFYHKNYGQVYKTQISFKDSDSKGVTMDAIYDIPEQFTRKHHFQRRFMMRFLDPVSPLTTPIMILHMFYPGSRTSTRIPSKVDLSSRALRNWAYDDDYYDENLVRVVLPRSDWMAKTNLTTEKGGVPMSDFGEWSRKRAPISSLWSDVR</sequence>
<evidence type="ECO:0008006" key="3">
    <source>
        <dbReference type="Google" id="ProtNLM"/>
    </source>
</evidence>
<keyword evidence="2" id="KW-1185">Reference proteome</keyword>
<dbReference type="EMBL" id="MCFA01000054">
    <property type="protein sequence ID" value="ORY12097.1"/>
    <property type="molecule type" value="Genomic_DNA"/>
</dbReference>
<organism evidence="1 2">
    <name type="scientific">Clohesyomyces aquaticus</name>
    <dbReference type="NCBI Taxonomy" id="1231657"/>
    <lineage>
        <taxon>Eukaryota</taxon>
        <taxon>Fungi</taxon>
        <taxon>Dikarya</taxon>
        <taxon>Ascomycota</taxon>
        <taxon>Pezizomycotina</taxon>
        <taxon>Dothideomycetes</taxon>
        <taxon>Pleosporomycetidae</taxon>
        <taxon>Pleosporales</taxon>
        <taxon>Lindgomycetaceae</taxon>
        <taxon>Clohesyomyces</taxon>
    </lineage>
</organism>
<evidence type="ECO:0000313" key="1">
    <source>
        <dbReference type="EMBL" id="ORY12097.1"/>
    </source>
</evidence>
<evidence type="ECO:0000313" key="2">
    <source>
        <dbReference type="Proteomes" id="UP000193144"/>
    </source>
</evidence>
<dbReference type="STRING" id="1231657.A0A1Y1ZQ26"/>
<gene>
    <name evidence="1" type="ORF">BCR34DRAFT_600852</name>
</gene>
<accession>A0A1Y1ZQ26</accession>
<dbReference type="AlphaFoldDB" id="A0A1Y1ZQ26"/>
<name>A0A1Y1ZQ26_9PLEO</name>
<dbReference type="Proteomes" id="UP000193144">
    <property type="component" value="Unassembled WGS sequence"/>
</dbReference>
<protein>
    <recommendedName>
        <fullName evidence="3">F-box domain-containing protein</fullName>
    </recommendedName>
</protein>
<comment type="caution">
    <text evidence="1">The sequence shown here is derived from an EMBL/GenBank/DDBJ whole genome shotgun (WGS) entry which is preliminary data.</text>
</comment>
<proteinExistence type="predicted"/>
<dbReference type="OrthoDB" id="3800738at2759"/>
<reference evidence="1 2" key="1">
    <citation type="submission" date="2016-07" db="EMBL/GenBank/DDBJ databases">
        <title>Pervasive Adenine N6-methylation of Active Genes in Fungi.</title>
        <authorList>
            <consortium name="DOE Joint Genome Institute"/>
            <person name="Mondo S.J."/>
            <person name="Dannebaum R.O."/>
            <person name="Kuo R.C."/>
            <person name="Labutti K."/>
            <person name="Haridas S."/>
            <person name="Kuo A."/>
            <person name="Salamov A."/>
            <person name="Ahrendt S.R."/>
            <person name="Lipzen A."/>
            <person name="Sullivan W."/>
            <person name="Andreopoulos W.B."/>
            <person name="Clum A."/>
            <person name="Lindquist E."/>
            <person name="Daum C."/>
            <person name="Ramamoorthy G.K."/>
            <person name="Gryganskyi A."/>
            <person name="Culley D."/>
            <person name="Magnuson J.K."/>
            <person name="James T.Y."/>
            <person name="O'Malley M.A."/>
            <person name="Stajich J.E."/>
            <person name="Spatafora J.W."/>
            <person name="Visel A."/>
            <person name="Grigoriev I.V."/>
        </authorList>
    </citation>
    <scope>NUCLEOTIDE SEQUENCE [LARGE SCALE GENOMIC DNA]</scope>
    <source>
        <strain evidence="1 2">CBS 115471</strain>
    </source>
</reference>